<dbReference type="InterPro" id="IPR013784">
    <property type="entry name" value="Carb-bd-like_fold"/>
</dbReference>
<comment type="caution">
    <text evidence="2">The sequence shown here is derived from an EMBL/GenBank/DDBJ whole genome shotgun (WGS) entry which is preliminary data.</text>
</comment>
<keyword evidence="3" id="KW-1185">Reference proteome</keyword>
<dbReference type="Gene3D" id="2.60.40.10">
    <property type="entry name" value="Immunoglobulins"/>
    <property type="match status" value="1"/>
</dbReference>
<protein>
    <recommendedName>
        <fullName evidence="1">CBM20 domain-containing protein</fullName>
    </recommendedName>
</protein>
<dbReference type="AlphaFoldDB" id="A0A1R2AV76"/>
<name>A0A1R2AV76_9CILI</name>
<gene>
    <name evidence="2" type="ORF">SteCoe_34111</name>
</gene>
<evidence type="ECO:0000259" key="1">
    <source>
        <dbReference type="PROSITE" id="PS51166"/>
    </source>
</evidence>
<accession>A0A1R2AV76</accession>
<dbReference type="CDD" id="cd05467">
    <property type="entry name" value="CBM20"/>
    <property type="match status" value="1"/>
</dbReference>
<dbReference type="PROSITE" id="PS51166">
    <property type="entry name" value="CBM20"/>
    <property type="match status" value="1"/>
</dbReference>
<evidence type="ECO:0000313" key="2">
    <source>
        <dbReference type="EMBL" id="OMJ68439.1"/>
    </source>
</evidence>
<dbReference type="SUPFAM" id="SSF49452">
    <property type="entry name" value="Starch-binding domain-like"/>
    <property type="match status" value="1"/>
</dbReference>
<reference evidence="2 3" key="1">
    <citation type="submission" date="2016-11" db="EMBL/GenBank/DDBJ databases">
        <title>The macronuclear genome of Stentor coeruleus: a giant cell with tiny introns.</title>
        <authorList>
            <person name="Slabodnick M."/>
            <person name="Ruby J.G."/>
            <person name="Reiff S.B."/>
            <person name="Swart E.C."/>
            <person name="Gosai S."/>
            <person name="Prabakaran S."/>
            <person name="Witkowska E."/>
            <person name="Larue G.E."/>
            <person name="Fisher S."/>
            <person name="Freeman R.M."/>
            <person name="Gunawardena J."/>
            <person name="Chu W."/>
            <person name="Stover N.A."/>
            <person name="Gregory B.D."/>
            <person name="Nowacki M."/>
            <person name="Derisi J."/>
            <person name="Roy S.W."/>
            <person name="Marshall W.F."/>
            <person name="Sood P."/>
        </authorList>
    </citation>
    <scope>NUCLEOTIDE SEQUENCE [LARGE SCALE GENOMIC DNA]</scope>
    <source>
        <strain evidence="2">WM001</strain>
    </source>
</reference>
<feature type="domain" description="CBM20" evidence="1">
    <location>
        <begin position="32"/>
        <end position="145"/>
    </location>
</feature>
<evidence type="ECO:0000313" key="3">
    <source>
        <dbReference type="Proteomes" id="UP000187209"/>
    </source>
</evidence>
<dbReference type="GO" id="GO:2001070">
    <property type="term" value="F:starch binding"/>
    <property type="evidence" value="ECO:0007669"/>
    <property type="project" value="InterPro"/>
</dbReference>
<dbReference type="PANTHER" id="PTHR32518">
    <property type="match status" value="1"/>
</dbReference>
<sequence length="530" mass="61251">MAHPALVESLFRRKTRNLSIFSTTKDSDDMSFIDEHKIKIRFVIHAQTSFGWEVNIVGNIKELGSWNVSDAIALTTNRDEYPNWVSHTLNISASSFPFVFEYKYIMINSQKHELKWESFTRNRIAKCPEKTPKNFVHEIHDTFNIHSTNELRIATKSDFVQALSKIPFMKSLEEQLQELSDLLVKEVVSYNTLALSCITVKNMKNPVGSDYSLYNPFIDWCSQNITVQQTKILLSATFPTYLWLDIPTTELEEKINFYQEACQDTFDDLKHLKAISELRMALLNEHKTSEDISGLLISDTYLEKNQVQLLERIIEGLEENEIWKIIDIGIWISQMLFLQSIKPKQTSTMITQFQKLKKQESNEILKDIISELFTLILDMYSELHSKVNHQECEALAALLQSEYKIIHHGIFQVCSIYLLKCIPILNNKLLGMPFLCYNSGSARGNLVVYKEHMEKSNKDCIFVTEFITEDLEIPQNATALVVIFLDSLYYSSLLQARKMNIPVVAGFFPPVIEGEYILTVNEDLYTIQRA</sequence>
<dbReference type="EMBL" id="MPUH01001331">
    <property type="protein sequence ID" value="OMJ68439.1"/>
    <property type="molecule type" value="Genomic_DNA"/>
</dbReference>
<dbReference type="Pfam" id="PF00686">
    <property type="entry name" value="CBM_20"/>
    <property type="match status" value="1"/>
</dbReference>
<dbReference type="PANTHER" id="PTHR32518:SF3">
    <property type="entry name" value="4-ALPHA-GLUCANOTRANSFERASE"/>
    <property type="match status" value="1"/>
</dbReference>
<dbReference type="OrthoDB" id="440291at2759"/>
<dbReference type="Proteomes" id="UP000187209">
    <property type="component" value="Unassembled WGS sequence"/>
</dbReference>
<dbReference type="InterPro" id="IPR013783">
    <property type="entry name" value="Ig-like_fold"/>
</dbReference>
<dbReference type="SMART" id="SM01065">
    <property type="entry name" value="CBM_2"/>
    <property type="match status" value="1"/>
</dbReference>
<dbReference type="InterPro" id="IPR002044">
    <property type="entry name" value="CBM20"/>
</dbReference>
<proteinExistence type="predicted"/>
<organism evidence="2 3">
    <name type="scientific">Stentor coeruleus</name>
    <dbReference type="NCBI Taxonomy" id="5963"/>
    <lineage>
        <taxon>Eukaryota</taxon>
        <taxon>Sar</taxon>
        <taxon>Alveolata</taxon>
        <taxon>Ciliophora</taxon>
        <taxon>Postciliodesmatophora</taxon>
        <taxon>Heterotrichea</taxon>
        <taxon>Heterotrichida</taxon>
        <taxon>Stentoridae</taxon>
        <taxon>Stentor</taxon>
    </lineage>
</organism>